<comment type="caution">
    <text evidence="14">The sequence shown here is derived from an EMBL/GenBank/DDBJ whole genome shotgun (WGS) entry which is preliminary data.</text>
</comment>
<reference evidence="14" key="1">
    <citation type="submission" date="2019-12" db="EMBL/GenBank/DDBJ databases">
        <title>Genome sequencing and annotation of Brassica cretica.</title>
        <authorList>
            <person name="Studholme D.J."/>
            <person name="Sarris P.F."/>
        </authorList>
    </citation>
    <scope>NUCLEOTIDE SEQUENCE</scope>
    <source>
        <strain evidence="14">PFS-102/07</strain>
        <tissue evidence="14">Leaf</tissue>
    </source>
</reference>
<dbReference type="EMBL" id="QGKY02001250">
    <property type="protein sequence ID" value="KAF2563931.1"/>
    <property type="molecule type" value="Genomic_DNA"/>
</dbReference>
<dbReference type="Gene3D" id="3.30.930.10">
    <property type="entry name" value="Bira Bifunctional Protein, Domain 2"/>
    <property type="match status" value="1"/>
</dbReference>
<name>A0A8S9I2S3_BRACR</name>
<dbReference type="InterPro" id="IPR023033">
    <property type="entry name" value="Ala_tRNA_ligase_euk/bac"/>
</dbReference>
<feature type="non-terminal residue" evidence="14">
    <location>
        <position position="1"/>
    </location>
</feature>
<dbReference type="Pfam" id="PF05577">
    <property type="entry name" value="Peptidase_S28"/>
    <property type="match status" value="1"/>
</dbReference>
<dbReference type="GO" id="GO:0005829">
    <property type="term" value="C:cytosol"/>
    <property type="evidence" value="ECO:0007669"/>
    <property type="project" value="TreeGrafter"/>
</dbReference>
<keyword evidence="10" id="KW-0648">Protein biosynthesis</keyword>
<keyword evidence="12" id="KW-0732">Signal</keyword>
<dbReference type="PANTHER" id="PTHR11777:SF9">
    <property type="entry name" value="ALANINE--TRNA LIGASE, CYTOPLASMIC"/>
    <property type="match status" value="1"/>
</dbReference>
<dbReference type="GO" id="GO:0005524">
    <property type="term" value="F:ATP binding"/>
    <property type="evidence" value="ECO:0007669"/>
    <property type="project" value="UniProtKB-KW"/>
</dbReference>
<dbReference type="FunFam" id="3.30.930.10:FF:000004">
    <property type="entry name" value="Alanine--tRNA ligase"/>
    <property type="match status" value="1"/>
</dbReference>
<dbReference type="InterPro" id="IPR045864">
    <property type="entry name" value="aa-tRNA-synth_II/BPL/LPL"/>
</dbReference>
<evidence type="ECO:0000256" key="3">
    <source>
        <dbReference type="ARBA" id="ARBA00013168"/>
    </source>
</evidence>
<evidence type="ECO:0000256" key="1">
    <source>
        <dbReference type="ARBA" id="ARBA00001947"/>
    </source>
</evidence>
<dbReference type="SUPFAM" id="SSF101353">
    <property type="entry name" value="Putative anticodon-binding domain of alanyl-tRNA synthetase (AlaRS)"/>
    <property type="match status" value="1"/>
</dbReference>
<dbReference type="GO" id="GO:0004813">
    <property type="term" value="F:alanine-tRNA ligase activity"/>
    <property type="evidence" value="ECO:0007669"/>
    <property type="project" value="UniProtKB-EC"/>
</dbReference>
<dbReference type="GO" id="GO:0006508">
    <property type="term" value="P:proteolysis"/>
    <property type="evidence" value="ECO:0007669"/>
    <property type="project" value="InterPro"/>
</dbReference>
<dbReference type="HAMAP" id="MF_00036_B">
    <property type="entry name" value="Ala_tRNA_synth_B"/>
    <property type="match status" value="1"/>
</dbReference>
<dbReference type="GO" id="GO:0000049">
    <property type="term" value="F:tRNA binding"/>
    <property type="evidence" value="ECO:0007669"/>
    <property type="project" value="UniProtKB-KW"/>
</dbReference>
<dbReference type="InterPro" id="IPR050058">
    <property type="entry name" value="Ala-tRNA_ligase"/>
</dbReference>
<organism evidence="14">
    <name type="scientific">Brassica cretica</name>
    <name type="common">Mustard</name>
    <dbReference type="NCBI Taxonomy" id="69181"/>
    <lineage>
        <taxon>Eukaryota</taxon>
        <taxon>Viridiplantae</taxon>
        <taxon>Streptophyta</taxon>
        <taxon>Embryophyta</taxon>
        <taxon>Tracheophyta</taxon>
        <taxon>Spermatophyta</taxon>
        <taxon>Magnoliopsida</taxon>
        <taxon>eudicotyledons</taxon>
        <taxon>Gunneridae</taxon>
        <taxon>Pentapetalae</taxon>
        <taxon>rosids</taxon>
        <taxon>malvids</taxon>
        <taxon>Brassicales</taxon>
        <taxon>Brassicaceae</taxon>
        <taxon>Brassiceae</taxon>
        <taxon>Brassica</taxon>
    </lineage>
</organism>
<keyword evidence="8" id="KW-0067">ATP-binding</keyword>
<dbReference type="PRINTS" id="PR00980">
    <property type="entry name" value="TRNASYNTHALA"/>
</dbReference>
<keyword evidence="9" id="KW-0694">RNA-binding</keyword>
<dbReference type="InterPro" id="IPR008758">
    <property type="entry name" value="Peptidase_S28"/>
</dbReference>
<dbReference type="InterPro" id="IPR002318">
    <property type="entry name" value="Ala-tRNA-lgiase_IIc"/>
</dbReference>
<dbReference type="GO" id="GO:0006419">
    <property type="term" value="P:alanyl-tRNA aminoacylation"/>
    <property type="evidence" value="ECO:0007669"/>
    <property type="project" value="InterPro"/>
</dbReference>
<dbReference type="InterPro" id="IPR029058">
    <property type="entry name" value="AB_hydrolase_fold"/>
</dbReference>
<evidence type="ECO:0000256" key="4">
    <source>
        <dbReference type="ARBA" id="ARBA00017959"/>
    </source>
</evidence>
<keyword evidence="5" id="KW-0820">tRNA-binding</keyword>
<proteinExistence type="inferred from homology"/>
<dbReference type="CDD" id="cd00673">
    <property type="entry name" value="AlaRS_core"/>
    <property type="match status" value="1"/>
</dbReference>
<dbReference type="AlphaFoldDB" id="A0A8S9I2S3"/>
<dbReference type="SUPFAM" id="SSF53474">
    <property type="entry name" value="alpha/beta-Hydrolases"/>
    <property type="match status" value="1"/>
</dbReference>
<dbReference type="PROSITE" id="PS50860">
    <property type="entry name" value="AA_TRNA_LIGASE_II_ALA"/>
    <property type="match status" value="1"/>
</dbReference>
<keyword evidence="7" id="KW-0547">Nucleotide-binding</keyword>
<dbReference type="InterPro" id="IPR018162">
    <property type="entry name" value="Ala-tRNA-ligase_IIc_anticod-bd"/>
</dbReference>
<feature type="chain" id="PRO_5035746254" description="Alanine--tRNA ligase" evidence="12">
    <location>
        <begin position="27"/>
        <end position="649"/>
    </location>
</feature>
<evidence type="ECO:0000259" key="13">
    <source>
        <dbReference type="PROSITE" id="PS50860"/>
    </source>
</evidence>
<evidence type="ECO:0000256" key="2">
    <source>
        <dbReference type="ARBA" id="ARBA00008226"/>
    </source>
</evidence>
<feature type="domain" description="Alanyl-transfer RNA synthetases family profile" evidence="13">
    <location>
        <begin position="220"/>
        <end position="649"/>
    </location>
</feature>
<feature type="signal peptide" evidence="12">
    <location>
        <begin position="1"/>
        <end position="26"/>
    </location>
</feature>
<gene>
    <name evidence="14" type="ORF">F2Q70_00014639</name>
</gene>
<dbReference type="NCBIfam" id="TIGR00344">
    <property type="entry name" value="alaS"/>
    <property type="match status" value="1"/>
</dbReference>
<evidence type="ECO:0000256" key="11">
    <source>
        <dbReference type="ARBA" id="ARBA00023146"/>
    </source>
</evidence>
<dbReference type="GO" id="GO:0070008">
    <property type="term" value="F:serine-type exopeptidase activity"/>
    <property type="evidence" value="ECO:0007669"/>
    <property type="project" value="InterPro"/>
</dbReference>
<dbReference type="InterPro" id="IPR018164">
    <property type="entry name" value="Ala-tRNA-synth_IIc_N"/>
</dbReference>
<comment type="similarity">
    <text evidence="2">Belongs to the class-II aminoacyl-tRNA synthetase family.</text>
</comment>
<evidence type="ECO:0000256" key="7">
    <source>
        <dbReference type="ARBA" id="ARBA00022741"/>
    </source>
</evidence>
<keyword evidence="6" id="KW-0436">Ligase</keyword>
<evidence type="ECO:0000313" key="14">
    <source>
        <dbReference type="EMBL" id="KAF2563931.1"/>
    </source>
</evidence>
<evidence type="ECO:0000256" key="5">
    <source>
        <dbReference type="ARBA" id="ARBA00022555"/>
    </source>
</evidence>
<comment type="cofactor">
    <cofactor evidence="1">
        <name>Zn(2+)</name>
        <dbReference type="ChEBI" id="CHEBI:29105"/>
    </cofactor>
</comment>
<keyword evidence="11" id="KW-0030">Aminoacyl-tRNA synthetase</keyword>
<dbReference type="InterPro" id="IPR018165">
    <property type="entry name" value="Ala-tRNA-synth_IIc_core"/>
</dbReference>
<evidence type="ECO:0000256" key="8">
    <source>
        <dbReference type="ARBA" id="ARBA00022840"/>
    </source>
</evidence>
<sequence length="649" mass="72831">MSFPFTILLPLVFLILSPYFVSFTHSKVARLGISPTTRATETVYASASTSDLKFFYYDQILDHFSFTPDSYQTFQQRYAVDSKHWAGANASAPILAFLGEEAWLEVDLHGFFQDNGPRLKALCVTKSICINVYSNDLQHRYYGMSMPFGSAKEALKNATTLGYLNAAQALVDYAAILVHVKEKYSAKHSPIIVVGASYGGITAQPVSEDASEEDHQSKDVSGDSIRRRFLDFYASRGHKVLPSASLVPEDPTVLLTIAGMLQFKPVFLGKVPRQVPSATTAQRCIRTNDLENVGRTARHHTFFEMLGNFSFGDYFKKEAIKWAWELSTVEFGLPADRVWVSIYEDDDEAFEIWKNEVGVPVERIKRMGEADNFWTSGPTGPCGPCSELYYDFHPERGTNENVDLGDDSRFIEFYNLVFMQYNKTEDGLLEPLKQKNIDTGLGLERIAQILQKVPNNYETDLIYPIIGKVLELANISYDSASDKAKTSLKVIADHMRAVVYLISDGVVPSNIGRGYVVRRLIRRAVRKGKSLGINGDGRGAFLPIVAEKVIEMSTYIDSDVKLKAPRILEEVRQEEIHFNKTLERGEKLLELKLHEALSMAGKKPCLSGKDAFVLYDTYGFPVEITAEVAEERGVSIDMDGFEAEMENQR</sequence>
<evidence type="ECO:0000256" key="12">
    <source>
        <dbReference type="SAM" id="SignalP"/>
    </source>
</evidence>
<dbReference type="GO" id="GO:0002161">
    <property type="term" value="F:aminoacyl-tRNA deacylase activity"/>
    <property type="evidence" value="ECO:0007669"/>
    <property type="project" value="TreeGrafter"/>
</dbReference>
<protein>
    <recommendedName>
        <fullName evidence="4">Alanine--tRNA ligase</fullName>
        <ecNumber evidence="3">6.1.1.7</ecNumber>
    </recommendedName>
</protein>
<dbReference type="Gene3D" id="3.40.50.1820">
    <property type="entry name" value="alpha/beta hydrolase"/>
    <property type="match status" value="1"/>
</dbReference>
<dbReference type="EC" id="6.1.1.7" evidence="3"/>
<dbReference type="Pfam" id="PF01411">
    <property type="entry name" value="tRNA-synt_2c"/>
    <property type="match status" value="1"/>
</dbReference>
<dbReference type="SUPFAM" id="SSF55681">
    <property type="entry name" value="Class II aaRS and biotin synthetases"/>
    <property type="match status" value="1"/>
</dbReference>
<evidence type="ECO:0000256" key="9">
    <source>
        <dbReference type="ARBA" id="ARBA00022884"/>
    </source>
</evidence>
<dbReference type="PANTHER" id="PTHR11777">
    <property type="entry name" value="ALANYL-TRNA SYNTHETASE"/>
    <property type="match status" value="1"/>
</dbReference>
<evidence type="ECO:0000256" key="10">
    <source>
        <dbReference type="ARBA" id="ARBA00022917"/>
    </source>
</evidence>
<accession>A0A8S9I2S3</accession>
<evidence type="ECO:0000256" key="6">
    <source>
        <dbReference type="ARBA" id="ARBA00022598"/>
    </source>
</evidence>